<proteinExistence type="predicted"/>
<organism evidence="1 2">
    <name type="scientific">Neophaeococcomyces mojaviensis</name>
    <dbReference type="NCBI Taxonomy" id="3383035"/>
    <lineage>
        <taxon>Eukaryota</taxon>
        <taxon>Fungi</taxon>
        <taxon>Dikarya</taxon>
        <taxon>Ascomycota</taxon>
        <taxon>Pezizomycotina</taxon>
        <taxon>Eurotiomycetes</taxon>
        <taxon>Chaetothyriomycetidae</taxon>
        <taxon>Chaetothyriales</taxon>
        <taxon>Chaetothyriales incertae sedis</taxon>
        <taxon>Neophaeococcomyces</taxon>
    </lineage>
</organism>
<name>A0ACC3A215_9EURO</name>
<evidence type="ECO:0000313" key="2">
    <source>
        <dbReference type="Proteomes" id="UP001172386"/>
    </source>
</evidence>
<dbReference type="EMBL" id="JAPDRQ010000129">
    <property type="protein sequence ID" value="KAJ9654167.1"/>
    <property type="molecule type" value="Genomic_DNA"/>
</dbReference>
<gene>
    <name evidence="1" type="ORF">H2198_006731</name>
</gene>
<dbReference type="Proteomes" id="UP001172386">
    <property type="component" value="Unassembled WGS sequence"/>
</dbReference>
<protein>
    <submittedName>
        <fullName evidence="1">Uncharacterized protein</fullName>
    </submittedName>
</protein>
<evidence type="ECO:0000313" key="1">
    <source>
        <dbReference type="EMBL" id="KAJ9654167.1"/>
    </source>
</evidence>
<comment type="caution">
    <text evidence="1">The sequence shown here is derived from an EMBL/GenBank/DDBJ whole genome shotgun (WGS) entry which is preliminary data.</text>
</comment>
<accession>A0ACC3A215</accession>
<reference evidence="1" key="1">
    <citation type="submission" date="2022-10" db="EMBL/GenBank/DDBJ databases">
        <title>Culturing micro-colonial fungi from biological soil crusts in the Mojave desert and describing Neophaeococcomyces mojavensis, and introducing the new genera and species Taxawa tesnikishii.</title>
        <authorList>
            <person name="Kurbessoian T."/>
            <person name="Stajich J.E."/>
        </authorList>
    </citation>
    <scope>NUCLEOTIDE SEQUENCE</scope>
    <source>
        <strain evidence="1">JES_112</strain>
    </source>
</reference>
<keyword evidence="2" id="KW-1185">Reference proteome</keyword>
<sequence length="691" mass="77129">MSDEDKPPRVPACVDCVRRKVKCDRSSPCSSCVTAKIPCQFVQKRLGKKQRLHPSARYEEKLNYISHQLEELSSTLGSLVEVNGLPNRQTLAIFGSDTIPTTNSTLIEDPRDIVKVTDEGRHAPGSNDEREIQATAEDVVRTLLHDAKATDSLTSQDVVSQSCAFSHYPQLAGLSLPPMNHVLRLLTFLRASPQRYFADKPQLDEDEFAELCQKLYFPTQAFSIFAWINVNCGLFYLFRDLEESGCENLQLTRRQVSDNSVLCFHNIKKAAQNLNLCIPPSSEAVHGLVSAAAVNMESADGFLAWKLVCATARMSLDLGYHHLRAGSTDSETIKARKLFWYVYGMDKSLAFNFGRTSTIQDYDVSTERPTHADNFGSKWGFSLLDHLDFVKLQYEIYEQILSAKAQKEAPSTRTARAHEFEQRLAQIKDRFIMTLEQNSNSSPGITYSLELGFSSVLTLVYRELPLDNSSVAHAVETDKQCLPLFHISCVEAGRAALLALVHGWNAVLKEPDRNSTRTFVNLSLLFMPFMPFIAVFGSQIATGSREDLALLRDVVKVVETARDVSNAVNKMYRAFSKLLAIAELRTNTDSNRDQGPAQRQQTQSVAPCHLGVQVHAEGILPASEGSMLDASMINVDVPPSSMMDCQANEFDTLHQDWNTMFNEFDLGLGAESARDMMPWLEQHINGFGTFG</sequence>